<keyword evidence="10" id="KW-1185">Reference proteome</keyword>
<feature type="region of interest" description="Disordered" evidence="8">
    <location>
        <begin position="35"/>
        <end position="57"/>
    </location>
</feature>
<evidence type="ECO:0000256" key="4">
    <source>
        <dbReference type="ARBA" id="ARBA00022448"/>
    </source>
</evidence>
<dbReference type="PANTHER" id="PTHR33541">
    <property type="entry name" value="PROTEIN BIG GRAIN 1-LIKE A-RELATED"/>
    <property type="match status" value="1"/>
</dbReference>
<feature type="compositionally biased region" description="Low complexity" evidence="8">
    <location>
        <begin position="104"/>
        <end position="123"/>
    </location>
</feature>
<evidence type="ECO:0000256" key="1">
    <source>
        <dbReference type="ARBA" id="ARBA00002281"/>
    </source>
</evidence>
<dbReference type="Proteomes" id="UP001359559">
    <property type="component" value="Unassembled WGS sequence"/>
</dbReference>
<evidence type="ECO:0000256" key="3">
    <source>
        <dbReference type="ARBA" id="ARBA00010067"/>
    </source>
</evidence>
<organism evidence="9 10">
    <name type="scientific">Clitoria ternatea</name>
    <name type="common">Butterfly pea</name>
    <dbReference type="NCBI Taxonomy" id="43366"/>
    <lineage>
        <taxon>Eukaryota</taxon>
        <taxon>Viridiplantae</taxon>
        <taxon>Streptophyta</taxon>
        <taxon>Embryophyta</taxon>
        <taxon>Tracheophyta</taxon>
        <taxon>Spermatophyta</taxon>
        <taxon>Magnoliopsida</taxon>
        <taxon>eudicotyledons</taxon>
        <taxon>Gunneridae</taxon>
        <taxon>Pentapetalae</taxon>
        <taxon>rosids</taxon>
        <taxon>fabids</taxon>
        <taxon>Fabales</taxon>
        <taxon>Fabaceae</taxon>
        <taxon>Papilionoideae</taxon>
        <taxon>50 kb inversion clade</taxon>
        <taxon>NPAAA clade</taxon>
        <taxon>indigoferoid/millettioid clade</taxon>
        <taxon>Phaseoleae</taxon>
        <taxon>Clitoria</taxon>
    </lineage>
</organism>
<dbReference type="InterPro" id="IPR039621">
    <property type="entry name" value="BG1-like"/>
</dbReference>
<keyword evidence="7" id="KW-0927">Auxin signaling pathway</keyword>
<protein>
    <recommendedName>
        <fullName evidence="11">Protein BIG GRAIN 1-like B</fullName>
    </recommendedName>
</protein>
<comment type="function">
    <text evidence="1">Involved in auxin transport. Regulator of the auxin signaling pathway.</text>
</comment>
<reference evidence="9 10" key="1">
    <citation type="submission" date="2024-01" db="EMBL/GenBank/DDBJ databases">
        <title>The genomes of 5 underutilized Papilionoideae crops provide insights into root nodulation and disease resistance.</title>
        <authorList>
            <person name="Yuan L."/>
        </authorList>
    </citation>
    <scope>NUCLEOTIDE SEQUENCE [LARGE SCALE GENOMIC DNA]</scope>
    <source>
        <strain evidence="9">LY-2023</strain>
        <tissue evidence="9">Leaf</tissue>
    </source>
</reference>
<evidence type="ECO:0000256" key="6">
    <source>
        <dbReference type="ARBA" id="ARBA00023136"/>
    </source>
</evidence>
<feature type="compositionally biased region" description="Low complexity" evidence="8">
    <location>
        <begin position="215"/>
        <end position="228"/>
    </location>
</feature>
<sequence length="386" mass="43356">MLFQHQTCTKPPTFLYHNKTPSFSSTLLDNIYRSIDQPDSEKTPRKQNKQNRVTMEKNEEADLTAASIRRLQNWMHTKTTTENVATRRAQRKHNDHEHDVMFFSSTSTSSDSSSGLLSSSSDTESMHGTRSRVSCFAPSRPKPVKTNISVTSEKKKKKKTHIEIEEETLVKSKSSALKIYNNLKKVKQPISPGGKLTNFLNSLFTTGNSKKPKTASSSSGGQASATCSSASSFSRSCLSVTSPSSRDKFKLRDDGVKRTVRFYPVSVIVGEDSRPCGHKCLYEENEKDKRSGKKKDEFGAVDKSKRVEEVAREFLKEYRRNQNRSDLVFRDFAADDDDDAASCASSDLFELDHLLVMGDDRYCEELPVYETTHVGTNRAIANGLIM</sequence>
<feature type="region of interest" description="Disordered" evidence="8">
    <location>
        <begin position="103"/>
        <end position="145"/>
    </location>
</feature>
<proteinExistence type="inferred from homology"/>
<evidence type="ECO:0008006" key="11">
    <source>
        <dbReference type="Google" id="ProtNLM"/>
    </source>
</evidence>
<evidence type="ECO:0000313" key="10">
    <source>
        <dbReference type="Proteomes" id="UP001359559"/>
    </source>
</evidence>
<feature type="region of interest" description="Disordered" evidence="8">
    <location>
        <begin position="208"/>
        <end position="228"/>
    </location>
</feature>
<comment type="subcellular location">
    <subcellularLocation>
        <location evidence="2">Cell membrane</location>
    </subcellularLocation>
</comment>
<gene>
    <name evidence="9" type="ORF">RJT34_10451</name>
</gene>
<evidence type="ECO:0000256" key="5">
    <source>
        <dbReference type="ARBA" id="ARBA00022475"/>
    </source>
</evidence>
<name>A0AAN9K811_CLITE</name>
<dbReference type="GO" id="GO:0005886">
    <property type="term" value="C:plasma membrane"/>
    <property type="evidence" value="ECO:0007669"/>
    <property type="project" value="UniProtKB-SubCell"/>
</dbReference>
<dbReference type="AlphaFoldDB" id="A0AAN9K811"/>
<evidence type="ECO:0000256" key="8">
    <source>
        <dbReference type="SAM" id="MobiDB-lite"/>
    </source>
</evidence>
<dbReference type="GO" id="GO:0009734">
    <property type="term" value="P:auxin-activated signaling pathway"/>
    <property type="evidence" value="ECO:0007669"/>
    <property type="project" value="UniProtKB-KW"/>
</dbReference>
<keyword evidence="6" id="KW-0472">Membrane</keyword>
<accession>A0AAN9K811</accession>
<dbReference type="EMBL" id="JAYKXN010000002">
    <property type="protein sequence ID" value="KAK7311954.1"/>
    <property type="molecule type" value="Genomic_DNA"/>
</dbReference>
<comment type="similarity">
    <text evidence="3">Belongs to the BIG GRAIN 1 (BG1) plant protein family.</text>
</comment>
<keyword evidence="5" id="KW-1003">Cell membrane</keyword>
<evidence type="ECO:0000256" key="2">
    <source>
        <dbReference type="ARBA" id="ARBA00004236"/>
    </source>
</evidence>
<keyword evidence="4" id="KW-0813">Transport</keyword>
<dbReference type="PANTHER" id="PTHR33541:SF12">
    <property type="entry name" value="PROTEIN BIG GRAIN 1-LIKE A"/>
    <property type="match status" value="1"/>
</dbReference>
<evidence type="ECO:0000313" key="9">
    <source>
        <dbReference type="EMBL" id="KAK7311954.1"/>
    </source>
</evidence>
<evidence type="ECO:0000256" key="7">
    <source>
        <dbReference type="ARBA" id="ARBA00023294"/>
    </source>
</evidence>
<comment type="caution">
    <text evidence="9">The sequence shown here is derived from an EMBL/GenBank/DDBJ whole genome shotgun (WGS) entry which is preliminary data.</text>
</comment>